<evidence type="ECO:0000313" key="2">
    <source>
        <dbReference type="EMBL" id="NDW04566.1"/>
    </source>
</evidence>
<accession>A0A6N9T3F0</accession>
<gene>
    <name evidence="2" type="ORF">GTK09_09010</name>
</gene>
<keyword evidence="3" id="KW-1185">Reference proteome</keyword>
<evidence type="ECO:0000313" key="3">
    <source>
        <dbReference type="Proteomes" id="UP000469011"/>
    </source>
</evidence>
<reference evidence="2 3" key="1">
    <citation type="submission" date="2020-01" db="EMBL/GenBank/DDBJ databases">
        <title>Jiella pacifica sp. nov.</title>
        <authorList>
            <person name="Xue Z."/>
            <person name="Zhu S."/>
            <person name="Chen J."/>
            <person name="Yang J."/>
        </authorList>
    </citation>
    <scope>NUCLEOTIDE SEQUENCE [LARGE SCALE GENOMIC DNA]</scope>
    <source>
        <strain evidence="2 3">40Bstr34</strain>
    </source>
</reference>
<feature type="transmembrane region" description="Helical" evidence="1">
    <location>
        <begin position="38"/>
        <end position="59"/>
    </location>
</feature>
<name>A0A6N9T3F0_9HYPH</name>
<dbReference type="AlphaFoldDB" id="A0A6N9T3F0"/>
<organism evidence="2 3">
    <name type="scientific">Jiella pacifica</name>
    <dbReference type="NCBI Taxonomy" id="2696469"/>
    <lineage>
        <taxon>Bacteria</taxon>
        <taxon>Pseudomonadati</taxon>
        <taxon>Pseudomonadota</taxon>
        <taxon>Alphaproteobacteria</taxon>
        <taxon>Hyphomicrobiales</taxon>
        <taxon>Aurantimonadaceae</taxon>
        <taxon>Jiella</taxon>
    </lineage>
</organism>
<dbReference type="Proteomes" id="UP000469011">
    <property type="component" value="Unassembled WGS sequence"/>
</dbReference>
<comment type="caution">
    <text evidence="2">The sequence shown here is derived from an EMBL/GenBank/DDBJ whole genome shotgun (WGS) entry which is preliminary data.</text>
</comment>
<feature type="transmembrane region" description="Helical" evidence="1">
    <location>
        <begin position="95"/>
        <end position="115"/>
    </location>
</feature>
<protein>
    <submittedName>
        <fullName evidence="2">Uncharacterized protein</fullName>
    </submittedName>
</protein>
<sequence length="133" mass="14226">MPARLIVLDVIAVLAGAIVGLFVVDILGWVLFSLSVTGMIASIGRWIIVLLTVGLFVFYYRLLPPTGAAIASFFTGVVVPLVAEKIVFGSSLPTTSLLFLYVVFSVVALFTYRFVRAGGKRSDSAKGTTRPTP</sequence>
<keyword evidence="1" id="KW-0472">Membrane</keyword>
<dbReference type="RefSeq" id="WP_163462826.1">
    <property type="nucleotide sequence ID" value="NZ_JAAAMG010000006.1"/>
</dbReference>
<evidence type="ECO:0000256" key="1">
    <source>
        <dbReference type="SAM" id="Phobius"/>
    </source>
</evidence>
<feature type="transmembrane region" description="Helical" evidence="1">
    <location>
        <begin position="66"/>
        <end position="83"/>
    </location>
</feature>
<feature type="transmembrane region" description="Helical" evidence="1">
    <location>
        <begin position="7"/>
        <end position="32"/>
    </location>
</feature>
<keyword evidence="1" id="KW-0812">Transmembrane</keyword>
<dbReference type="EMBL" id="JAAAMG010000006">
    <property type="protein sequence ID" value="NDW04566.1"/>
    <property type="molecule type" value="Genomic_DNA"/>
</dbReference>
<keyword evidence="1" id="KW-1133">Transmembrane helix</keyword>
<proteinExistence type="predicted"/>